<proteinExistence type="predicted"/>
<dbReference type="Proteomes" id="UP000007798">
    <property type="component" value="Unassembled WGS sequence"/>
</dbReference>
<evidence type="ECO:0000313" key="2">
    <source>
        <dbReference type="Proteomes" id="UP000007798"/>
    </source>
</evidence>
<dbReference type="HOGENOM" id="CLU_2690508_0_0_1"/>
<dbReference type="AlphaFoldDB" id="B4MPP8"/>
<dbReference type="EMBL" id="CH963849">
    <property type="protein sequence ID" value="EDW74087.1"/>
    <property type="molecule type" value="Genomic_DNA"/>
</dbReference>
<sequence>MWVISTIGRKIKVNGRLLHLFGAGATRLAAVGRVLQFQKLCSKKKKRERVSHKCGDKWEQQAAAKTAAAHGSSS</sequence>
<dbReference type="InParanoid" id="B4MPP8"/>
<protein>
    <submittedName>
        <fullName evidence="1">GK21561</fullName>
    </submittedName>
</protein>
<evidence type="ECO:0000313" key="1">
    <source>
        <dbReference type="EMBL" id="EDW74087.1"/>
    </source>
</evidence>
<reference evidence="1 2" key="1">
    <citation type="journal article" date="2007" name="Nature">
        <title>Evolution of genes and genomes on the Drosophila phylogeny.</title>
        <authorList>
            <consortium name="Drosophila 12 Genomes Consortium"/>
            <person name="Clark A.G."/>
            <person name="Eisen M.B."/>
            <person name="Smith D.R."/>
            <person name="Bergman C.M."/>
            <person name="Oliver B."/>
            <person name="Markow T.A."/>
            <person name="Kaufman T.C."/>
            <person name="Kellis M."/>
            <person name="Gelbart W."/>
            <person name="Iyer V.N."/>
            <person name="Pollard D.A."/>
            <person name="Sackton T.B."/>
            <person name="Larracuente A.M."/>
            <person name="Singh N.D."/>
            <person name="Abad J.P."/>
            <person name="Abt D.N."/>
            <person name="Adryan B."/>
            <person name="Aguade M."/>
            <person name="Akashi H."/>
            <person name="Anderson W.W."/>
            <person name="Aquadro C.F."/>
            <person name="Ardell D.H."/>
            <person name="Arguello R."/>
            <person name="Artieri C.G."/>
            <person name="Barbash D.A."/>
            <person name="Barker D."/>
            <person name="Barsanti P."/>
            <person name="Batterham P."/>
            <person name="Batzoglou S."/>
            <person name="Begun D."/>
            <person name="Bhutkar A."/>
            <person name="Blanco E."/>
            <person name="Bosak S.A."/>
            <person name="Bradley R.K."/>
            <person name="Brand A.D."/>
            <person name="Brent M.R."/>
            <person name="Brooks A.N."/>
            <person name="Brown R.H."/>
            <person name="Butlin R.K."/>
            <person name="Caggese C."/>
            <person name="Calvi B.R."/>
            <person name="Bernardo de Carvalho A."/>
            <person name="Caspi A."/>
            <person name="Castrezana S."/>
            <person name="Celniker S.E."/>
            <person name="Chang J.L."/>
            <person name="Chapple C."/>
            <person name="Chatterji S."/>
            <person name="Chinwalla A."/>
            <person name="Civetta A."/>
            <person name="Clifton S.W."/>
            <person name="Comeron J.M."/>
            <person name="Costello J.C."/>
            <person name="Coyne J.A."/>
            <person name="Daub J."/>
            <person name="David R.G."/>
            <person name="Delcher A.L."/>
            <person name="Delehaunty K."/>
            <person name="Do C.B."/>
            <person name="Ebling H."/>
            <person name="Edwards K."/>
            <person name="Eickbush T."/>
            <person name="Evans J.D."/>
            <person name="Filipski A."/>
            <person name="Findeiss S."/>
            <person name="Freyhult E."/>
            <person name="Fulton L."/>
            <person name="Fulton R."/>
            <person name="Garcia A.C."/>
            <person name="Gardiner A."/>
            <person name="Garfield D.A."/>
            <person name="Garvin B.E."/>
            <person name="Gibson G."/>
            <person name="Gilbert D."/>
            <person name="Gnerre S."/>
            <person name="Godfrey J."/>
            <person name="Good R."/>
            <person name="Gotea V."/>
            <person name="Gravely B."/>
            <person name="Greenberg A.J."/>
            <person name="Griffiths-Jones S."/>
            <person name="Gross S."/>
            <person name="Guigo R."/>
            <person name="Gustafson E.A."/>
            <person name="Haerty W."/>
            <person name="Hahn M.W."/>
            <person name="Halligan D.L."/>
            <person name="Halpern A.L."/>
            <person name="Halter G.M."/>
            <person name="Han M.V."/>
            <person name="Heger A."/>
            <person name="Hillier L."/>
            <person name="Hinrichs A.S."/>
            <person name="Holmes I."/>
            <person name="Hoskins R.A."/>
            <person name="Hubisz M.J."/>
            <person name="Hultmark D."/>
            <person name="Huntley M.A."/>
            <person name="Jaffe D.B."/>
            <person name="Jagadeeshan S."/>
            <person name="Jeck W.R."/>
            <person name="Johnson J."/>
            <person name="Jones C.D."/>
            <person name="Jordan W.C."/>
            <person name="Karpen G.H."/>
            <person name="Kataoka E."/>
            <person name="Keightley P.D."/>
            <person name="Kheradpour P."/>
            <person name="Kirkness E.F."/>
            <person name="Koerich L.B."/>
            <person name="Kristiansen K."/>
            <person name="Kudrna D."/>
            <person name="Kulathinal R.J."/>
            <person name="Kumar S."/>
            <person name="Kwok R."/>
            <person name="Lander E."/>
            <person name="Langley C.H."/>
            <person name="Lapoint R."/>
            <person name="Lazzaro B.P."/>
            <person name="Lee S.J."/>
            <person name="Levesque L."/>
            <person name="Li R."/>
            <person name="Lin C.F."/>
            <person name="Lin M.F."/>
            <person name="Lindblad-Toh K."/>
            <person name="Llopart A."/>
            <person name="Long M."/>
            <person name="Low L."/>
            <person name="Lozovsky E."/>
            <person name="Lu J."/>
            <person name="Luo M."/>
            <person name="Machado C.A."/>
            <person name="Makalowski W."/>
            <person name="Marzo M."/>
            <person name="Matsuda M."/>
            <person name="Matzkin L."/>
            <person name="McAllister B."/>
            <person name="McBride C.S."/>
            <person name="McKernan B."/>
            <person name="McKernan K."/>
            <person name="Mendez-Lago M."/>
            <person name="Minx P."/>
            <person name="Mollenhauer M.U."/>
            <person name="Montooth K."/>
            <person name="Mount S.M."/>
            <person name="Mu X."/>
            <person name="Myers E."/>
            <person name="Negre B."/>
            <person name="Newfeld S."/>
            <person name="Nielsen R."/>
            <person name="Noor M.A."/>
            <person name="O'Grady P."/>
            <person name="Pachter L."/>
            <person name="Papaceit M."/>
            <person name="Parisi M.J."/>
            <person name="Parisi M."/>
            <person name="Parts L."/>
            <person name="Pedersen J.S."/>
            <person name="Pesole G."/>
            <person name="Phillippy A.M."/>
            <person name="Ponting C.P."/>
            <person name="Pop M."/>
            <person name="Porcelli D."/>
            <person name="Powell J.R."/>
            <person name="Prohaska S."/>
            <person name="Pruitt K."/>
            <person name="Puig M."/>
            <person name="Quesneville H."/>
            <person name="Ram K.R."/>
            <person name="Rand D."/>
            <person name="Rasmussen M.D."/>
            <person name="Reed L.K."/>
            <person name="Reenan R."/>
            <person name="Reily A."/>
            <person name="Remington K.A."/>
            <person name="Rieger T.T."/>
            <person name="Ritchie M.G."/>
            <person name="Robin C."/>
            <person name="Rogers Y.H."/>
            <person name="Rohde C."/>
            <person name="Rozas J."/>
            <person name="Rubenfield M.J."/>
            <person name="Ruiz A."/>
            <person name="Russo S."/>
            <person name="Salzberg S.L."/>
            <person name="Sanchez-Gracia A."/>
            <person name="Saranga D.J."/>
            <person name="Sato H."/>
            <person name="Schaeffer S.W."/>
            <person name="Schatz M.C."/>
            <person name="Schlenke T."/>
            <person name="Schwartz R."/>
            <person name="Segarra C."/>
            <person name="Singh R.S."/>
            <person name="Sirot L."/>
            <person name="Sirota M."/>
            <person name="Sisneros N.B."/>
            <person name="Smith C.D."/>
            <person name="Smith T.F."/>
            <person name="Spieth J."/>
            <person name="Stage D.E."/>
            <person name="Stark A."/>
            <person name="Stephan W."/>
            <person name="Strausberg R.L."/>
            <person name="Strempel S."/>
            <person name="Sturgill D."/>
            <person name="Sutton G."/>
            <person name="Sutton G.G."/>
            <person name="Tao W."/>
            <person name="Teichmann S."/>
            <person name="Tobari Y.N."/>
            <person name="Tomimura Y."/>
            <person name="Tsolas J.M."/>
            <person name="Valente V.L."/>
            <person name="Venter E."/>
            <person name="Venter J.C."/>
            <person name="Vicario S."/>
            <person name="Vieira F.G."/>
            <person name="Vilella A.J."/>
            <person name="Villasante A."/>
            <person name="Walenz B."/>
            <person name="Wang J."/>
            <person name="Wasserman M."/>
            <person name="Watts T."/>
            <person name="Wilson D."/>
            <person name="Wilson R.K."/>
            <person name="Wing R.A."/>
            <person name="Wolfner M.F."/>
            <person name="Wong A."/>
            <person name="Wong G.K."/>
            <person name="Wu C.I."/>
            <person name="Wu G."/>
            <person name="Yamamoto D."/>
            <person name="Yang H.P."/>
            <person name="Yang S.P."/>
            <person name="Yorke J.A."/>
            <person name="Yoshida K."/>
            <person name="Zdobnov E."/>
            <person name="Zhang P."/>
            <person name="Zhang Y."/>
            <person name="Zimin A.V."/>
            <person name="Baldwin J."/>
            <person name="Abdouelleil A."/>
            <person name="Abdulkadir J."/>
            <person name="Abebe A."/>
            <person name="Abera B."/>
            <person name="Abreu J."/>
            <person name="Acer S.C."/>
            <person name="Aftuck L."/>
            <person name="Alexander A."/>
            <person name="An P."/>
            <person name="Anderson E."/>
            <person name="Anderson S."/>
            <person name="Arachi H."/>
            <person name="Azer M."/>
            <person name="Bachantsang P."/>
            <person name="Barry A."/>
            <person name="Bayul T."/>
            <person name="Berlin A."/>
            <person name="Bessette D."/>
            <person name="Bloom T."/>
            <person name="Blye J."/>
            <person name="Boguslavskiy L."/>
            <person name="Bonnet C."/>
            <person name="Boukhgalter B."/>
            <person name="Bourzgui I."/>
            <person name="Brown A."/>
            <person name="Cahill P."/>
            <person name="Channer S."/>
            <person name="Cheshatsang Y."/>
            <person name="Chuda L."/>
            <person name="Citroen M."/>
            <person name="Collymore A."/>
            <person name="Cooke P."/>
            <person name="Costello M."/>
            <person name="D'Aco K."/>
            <person name="Daza R."/>
            <person name="De Haan G."/>
            <person name="DeGray S."/>
            <person name="DeMaso C."/>
            <person name="Dhargay N."/>
            <person name="Dooley K."/>
            <person name="Dooley E."/>
            <person name="Doricent M."/>
            <person name="Dorje P."/>
            <person name="Dorjee K."/>
            <person name="Dupes A."/>
            <person name="Elong R."/>
            <person name="Falk J."/>
            <person name="Farina A."/>
            <person name="Faro S."/>
            <person name="Ferguson D."/>
            <person name="Fisher S."/>
            <person name="Foley C.D."/>
            <person name="Franke A."/>
            <person name="Friedrich D."/>
            <person name="Gadbois L."/>
            <person name="Gearin G."/>
            <person name="Gearin C.R."/>
            <person name="Giannoukos G."/>
            <person name="Goode T."/>
            <person name="Graham J."/>
            <person name="Grandbois E."/>
            <person name="Grewal S."/>
            <person name="Gyaltsen K."/>
            <person name="Hafez N."/>
            <person name="Hagos B."/>
            <person name="Hall J."/>
            <person name="Henson C."/>
            <person name="Hollinger A."/>
            <person name="Honan T."/>
            <person name="Huard M.D."/>
            <person name="Hughes L."/>
            <person name="Hurhula B."/>
            <person name="Husby M.E."/>
            <person name="Kamat A."/>
            <person name="Kanga B."/>
            <person name="Kashin S."/>
            <person name="Khazanovich D."/>
            <person name="Kisner P."/>
            <person name="Lance K."/>
            <person name="Lara M."/>
            <person name="Lee W."/>
            <person name="Lennon N."/>
            <person name="Letendre F."/>
            <person name="LeVine R."/>
            <person name="Lipovsky A."/>
            <person name="Liu X."/>
            <person name="Liu J."/>
            <person name="Liu S."/>
            <person name="Lokyitsang T."/>
            <person name="Lokyitsang Y."/>
            <person name="Lubonja R."/>
            <person name="Lui A."/>
            <person name="MacDonald P."/>
            <person name="Magnisalis V."/>
            <person name="Maru K."/>
            <person name="Matthews C."/>
            <person name="McCusker W."/>
            <person name="McDonough S."/>
            <person name="Mehta T."/>
            <person name="Meldrim J."/>
            <person name="Meneus L."/>
            <person name="Mihai O."/>
            <person name="Mihalev A."/>
            <person name="Mihova T."/>
            <person name="Mittelman R."/>
            <person name="Mlenga V."/>
            <person name="Montmayeur A."/>
            <person name="Mulrain L."/>
            <person name="Navidi A."/>
            <person name="Naylor J."/>
            <person name="Negash T."/>
            <person name="Nguyen T."/>
            <person name="Nguyen N."/>
            <person name="Nicol R."/>
            <person name="Norbu C."/>
            <person name="Norbu N."/>
            <person name="Novod N."/>
            <person name="O'Neill B."/>
            <person name="Osman S."/>
            <person name="Markiewicz E."/>
            <person name="Oyono O.L."/>
            <person name="Patti C."/>
            <person name="Phunkhang P."/>
            <person name="Pierre F."/>
            <person name="Priest M."/>
            <person name="Raghuraman S."/>
            <person name="Rege F."/>
            <person name="Reyes R."/>
            <person name="Rise C."/>
            <person name="Rogov P."/>
            <person name="Ross K."/>
            <person name="Ryan E."/>
            <person name="Settipalli S."/>
            <person name="Shea T."/>
            <person name="Sherpa N."/>
            <person name="Shi L."/>
            <person name="Shih D."/>
            <person name="Sparrow T."/>
            <person name="Spaulding J."/>
            <person name="Stalker J."/>
            <person name="Stange-Thomann N."/>
            <person name="Stavropoulos S."/>
            <person name="Stone C."/>
            <person name="Strader C."/>
            <person name="Tesfaye S."/>
            <person name="Thomson T."/>
            <person name="Thoulutsang Y."/>
            <person name="Thoulutsang D."/>
            <person name="Topham K."/>
            <person name="Topping I."/>
            <person name="Tsamla T."/>
            <person name="Vassiliev H."/>
            <person name="Vo A."/>
            <person name="Wangchuk T."/>
            <person name="Wangdi T."/>
            <person name="Weiand M."/>
            <person name="Wilkinson J."/>
            <person name="Wilson A."/>
            <person name="Yadav S."/>
            <person name="Young G."/>
            <person name="Yu Q."/>
            <person name="Zembek L."/>
            <person name="Zhong D."/>
            <person name="Zimmer A."/>
            <person name="Zwirko Z."/>
            <person name="Jaffe D.B."/>
            <person name="Alvarez P."/>
            <person name="Brockman W."/>
            <person name="Butler J."/>
            <person name="Chin C."/>
            <person name="Gnerre S."/>
            <person name="Grabherr M."/>
            <person name="Kleber M."/>
            <person name="Mauceli E."/>
            <person name="MacCallum I."/>
        </authorList>
    </citation>
    <scope>NUCLEOTIDE SEQUENCE [LARGE SCALE GENOMIC DNA]</scope>
    <source>
        <strain evidence="2">Tucson 14030-0811.24</strain>
    </source>
</reference>
<gene>
    <name evidence="1" type="primary">Dwil\GK21561</name>
    <name evidence="1" type="ORF">Dwil_GK21561</name>
</gene>
<organism evidence="2">
    <name type="scientific">Drosophila willistoni</name>
    <name type="common">Fruit fly</name>
    <dbReference type="NCBI Taxonomy" id="7260"/>
    <lineage>
        <taxon>Eukaryota</taxon>
        <taxon>Metazoa</taxon>
        <taxon>Ecdysozoa</taxon>
        <taxon>Arthropoda</taxon>
        <taxon>Hexapoda</taxon>
        <taxon>Insecta</taxon>
        <taxon>Pterygota</taxon>
        <taxon>Neoptera</taxon>
        <taxon>Endopterygota</taxon>
        <taxon>Diptera</taxon>
        <taxon>Brachycera</taxon>
        <taxon>Muscomorpha</taxon>
        <taxon>Ephydroidea</taxon>
        <taxon>Drosophilidae</taxon>
        <taxon>Drosophila</taxon>
        <taxon>Sophophora</taxon>
    </lineage>
</organism>
<accession>B4MPP8</accession>
<name>B4MPP8_DROWI</name>
<keyword evidence="2" id="KW-1185">Reference proteome</keyword>